<dbReference type="GO" id="GO:0020037">
    <property type="term" value="F:heme binding"/>
    <property type="evidence" value="ECO:0007669"/>
    <property type="project" value="InterPro"/>
</dbReference>
<keyword evidence="6" id="KW-0472">Membrane</keyword>
<feature type="transmembrane region" description="Helical" evidence="6">
    <location>
        <begin position="31"/>
        <end position="49"/>
    </location>
</feature>
<organism evidence="7 8">
    <name type="scientific">Achaetomium macrosporum</name>
    <dbReference type="NCBI Taxonomy" id="79813"/>
    <lineage>
        <taxon>Eukaryota</taxon>
        <taxon>Fungi</taxon>
        <taxon>Dikarya</taxon>
        <taxon>Ascomycota</taxon>
        <taxon>Pezizomycotina</taxon>
        <taxon>Sordariomycetes</taxon>
        <taxon>Sordariomycetidae</taxon>
        <taxon>Sordariales</taxon>
        <taxon>Chaetomiaceae</taxon>
        <taxon>Achaetomium</taxon>
    </lineage>
</organism>
<keyword evidence="6" id="KW-0812">Transmembrane</keyword>
<dbReference type="GO" id="GO:0044550">
    <property type="term" value="P:secondary metabolite biosynthetic process"/>
    <property type="evidence" value="ECO:0007669"/>
    <property type="project" value="UniProtKB-ARBA"/>
</dbReference>
<keyword evidence="8" id="KW-1185">Reference proteome</keyword>
<dbReference type="GO" id="GO:0004497">
    <property type="term" value="F:monooxygenase activity"/>
    <property type="evidence" value="ECO:0007669"/>
    <property type="project" value="InterPro"/>
</dbReference>
<evidence type="ECO:0000256" key="4">
    <source>
        <dbReference type="ARBA" id="ARBA00023002"/>
    </source>
</evidence>
<gene>
    <name evidence="7" type="ORF">C8A03DRAFT_31447</name>
</gene>
<dbReference type="InterPro" id="IPR001128">
    <property type="entry name" value="Cyt_P450"/>
</dbReference>
<sequence length="511" mass="56760">MTIGVTNTSSSASWEPSLEKLLRSSSLSPEAIGIAASFLVVVATLFFLLPSKQNPLDFRNAVGEHIKILPGDARVTRFVKGTEVSDRGKALAGEEPYLVHSSRLRHLVIVTPDQLRQFVANDSKDHTKLPGGGLGDYASRMLGSCVGQQSGEKWKLIRSHFDPQFSNHAARQAEPVFHTCIQEWLEALPPAQASSAFTKDALTSCHALAFRLLAIMSYGEVMDDATFAKLNSLTHVHKQMMMTLLLNLKASSRLYNMLPTAERRQLDEFNRLWKQFNLEAIETARDQGLNCPVERIYSGVEAGDMSLVEFLQSLDEMLYTNIDITGLVLACLLNNIAAHPDFQVRLRAEILAEKQHPDYSAVAYAGKQDTLLHYVTLESLRLNNALHFSPPECTAEDKIIGGYRIPAKTACIVDVRRINTNREAWGEDAEAFRPERFAGLPASSYRFSMIRWGVGSSKCMGKNMADLLLKMTVIAVLERYELRPAVLDGSEGQQQGMTAAKKETGVEFRLL</sequence>
<keyword evidence="6" id="KW-1133">Transmembrane helix</keyword>
<dbReference type="Proteomes" id="UP001303760">
    <property type="component" value="Unassembled WGS sequence"/>
</dbReference>
<evidence type="ECO:0000256" key="2">
    <source>
        <dbReference type="ARBA" id="ARBA00022617"/>
    </source>
</evidence>
<dbReference type="GO" id="GO:0016705">
    <property type="term" value="F:oxidoreductase activity, acting on paired donors, with incorporation or reduction of molecular oxygen"/>
    <property type="evidence" value="ECO:0007669"/>
    <property type="project" value="InterPro"/>
</dbReference>
<protein>
    <submittedName>
        <fullName evidence="7">Cytochrome P450</fullName>
    </submittedName>
</protein>
<dbReference type="AlphaFoldDB" id="A0AAN7CEC3"/>
<keyword evidence="3" id="KW-0479">Metal-binding</keyword>
<proteinExistence type="predicted"/>
<dbReference type="SUPFAM" id="SSF48264">
    <property type="entry name" value="Cytochrome P450"/>
    <property type="match status" value="1"/>
</dbReference>
<evidence type="ECO:0000256" key="1">
    <source>
        <dbReference type="ARBA" id="ARBA00001971"/>
    </source>
</evidence>
<evidence type="ECO:0000256" key="6">
    <source>
        <dbReference type="SAM" id="Phobius"/>
    </source>
</evidence>
<dbReference type="PANTHER" id="PTHR24305:SF235">
    <property type="entry name" value="CYTOCHROME P450 MONOOXYGENASE APDB-RELATED"/>
    <property type="match status" value="1"/>
</dbReference>
<dbReference type="GO" id="GO:0005506">
    <property type="term" value="F:iron ion binding"/>
    <property type="evidence" value="ECO:0007669"/>
    <property type="project" value="InterPro"/>
</dbReference>
<accession>A0AAN7CEC3</accession>
<keyword evidence="5" id="KW-0408">Iron</keyword>
<dbReference type="PANTHER" id="PTHR24305">
    <property type="entry name" value="CYTOCHROME P450"/>
    <property type="match status" value="1"/>
</dbReference>
<keyword evidence="2" id="KW-0349">Heme</keyword>
<evidence type="ECO:0000313" key="7">
    <source>
        <dbReference type="EMBL" id="KAK4240420.1"/>
    </source>
</evidence>
<comment type="cofactor">
    <cofactor evidence="1">
        <name>heme</name>
        <dbReference type="ChEBI" id="CHEBI:30413"/>
    </cofactor>
</comment>
<dbReference type="EMBL" id="MU860040">
    <property type="protein sequence ID" value="KAK4240420.1"/>
    <property type="molecule type" value="Genomic_DNA"/>
</dbReference>
<name>A0AAN7CEC3_9PEZI</name>
<comment type="caution">
    <text evidence="7">The sequence shown here is derived from an EMBL/GenBank/DDBJ whole genome shotgun (WGS) entry which is preliminary data.</text>
</comment>
<dbReference type="Gene3D" id="1.10.630.10">
    <property type="entry name" value="Cytochrome P450"/>
    <property type="match status" value="1"/>
</dbReference>
<dbReference type="InterPro" id="IPR036396">
    <property type="entry name" value="Cyt_P450_sf"/>
</dbReference>
<evidence type="ECO:0000256" key="3">
    <source>
        <dbReference type="ARBA" id="ARBA00022723"/>
    </source>
</evidence>
<keyword evidence="4" id="KW-0560">Oxidoreductase</keyword>
<evidence type="ECO:0000256" key="5">
    <source>
        <dbReference type="ARBA" id="ARBA00023004"/>
    </source>
</evidence>
<evidence type="ECO:0000313" key="8">
    <source>
        <dbReference type="Proteomes" id="UP001303760"/>
    </source>
</evidence>
<reference evidence="7" key="2">
    <citation type="submission" date="2023-05" db="EMBL/GenBank/DDBJ databases">
        <authorList>
            <consortium name="Lawrence Berkeley National Laboratory"/>
            <person name="Steindorff A."/>
            <person name="Hensen N."/>
            <person name="Bonometti L."/>
            <person name="Westerberg I."/>
            <person name="Brannstrom I.O."/>
            <person name="Guillou S."/>
            <person name="Cros-Aarteil S."/>
            <person name="Calhoun S."/>
            <person name="Haridas S."/>
            <person name="Kuo A."/>
            <person name="Mondo S."/>
            <person name="Pangilinan J."/>
            <person name="Riley R."/>
            <person name="Labutti K."/>
            <person name="Andreopoulos B."/>
            <person name="Lipzen A."/>
            <person name="Chen C."/>
            <person name="Yanf M."/>
            <person name="Daum C."/>
            <person name="Ng V."/>
            <person name="Clum A."/>
            <person name="Ohm R."/>
            <person name="Martin F."/>
            <person name="Silar P."/>
            <person name="Natvig D."/>
            <person name="Lalanne C."/>
            <person name="Gautier V."/>
            <person name="Ament-Velasquez S.L."/>
            <person name="Kruys A."/>
            <person name="Hutchinson M.I."/>
            <person name="Powell A.J."/>
            <person name="Barry K."/>
            <person name="Miller A.N."/>
            <person name="Grigoriev I.V."/>
            <person name="Debuchy R."/>
            <person name="Gladieux P."/>
            <person name="Thoren M.H."/>
            <person name="Johannesson H."/>
        </authorList>
    </citation>
    <scope>NUCLEOTIDE SEQUENCE</scope>
    <source>
        <strain evidence="7">CBS 532.94</strain>
    </source>
</reference>
<dbReference type="Pfam" id="PF00067">
    <property type="entry name" value="p450"/>
    <property type="match status" value="1"/>
</dbReference>
<dbReference type="InterPro" id="IPR050121">
    <property type="entry name" value="Cytochrome_P450_monoxygenase"/>
</dbReference>
<reference evidence="7" key="1">
    <citation type="journal article" date="2023" name="Mol. Phylogenet. Evol.">
        <title>Genome-scale phylogeny and comparative genomics of the fungal order Sordariales.</title>
        <authorList>
            <person name="Hensen N."/>
            <person name="Bonometti L."/>
            <person name="Westerberg I."/>
            <person name="Brannstrom I.O."/>
            <person name="Guillou S."/>
            <person name="Cros-Aarteil S."/>
            <person name="Calhoun S."/>
            <person name="Haridas S."/>
            <person name="Kuo A."/>
            <person name="Mondo S."/>
            <person name="Pangilinan J."/>
            <person name="Riley R."/>
            <person name="LaButti K."/>
            <person name="Andreopoulos B."/>
            <person name="Lipzen A."/>
            <person name="Chen C."/>
            <person name="Yan M."/>
            <person name="Daum C."/>
            <person name="Ng V."/>
            <person name="Clum A."/>
            <person name="Steindorff A."/>
            <person name="Ohm R.A."/>
            <person name="Martin F."/>
            <person name="Silar P."/>
            <person name="Natvig D.O."/>
            <person name="Lalanne C."/>
            <person name="Gautier V."/>
            <person name="Ament-Velasquez S.L."/>
            <person name="Kruys A."/>
            <person name="Hutchinson M.I."/>
            <person name="Powell A.J."/>
            <person name="Barry K."/>
            <person name="Miller A.N."/>
            <person name="Grigoriev I.V."/>
            <person name="Debuchy R."/>
            <person name="Gladieux P."/>
            <person name="Hiltunen Thoren M."/>
            <person name="Johannesson H."/>
        </authorList>
    </citation>
    <scope>NUCLEOTIDE SEQUENCE</scope>
    <source>
        <strain evidence="7">CBS 532.94</strain>
    </source>
</reference>